<reference evidence="13" key="1">
    <citation type="journal article" date="2023" name="Science">
        <title>Elucidation of the pathway for biosynthesis of saponin adjuvants from the soapbark tree.</title>
        <authorList>
            <person name="Reed J."/>
            <person name="Orme A."/>
            <person name="El-Demerdash A."/>
            <person name="Owen C."/>
            <person name="Martin L.B.B."/>
            <person name="Misra R.C."/>
            <person name="Kikuchi S."/>
            <person name="Rejzek M."/>
            <person name="Martin A.C."/>
            <person name="Harkess A."/>
            <person name="Leebens-Mack J."/>
            <person name="Louveau T."/>
            <person name="Stephenson M.J."/>
            <person name="Osbourn A."/>
        </authorList>
    </citation>
    <scope>NUCLEOTIDE SEQUENCE</scope>
    <source>
        <strain evidence="13">S10</strain>
    </source>
</reference>
<keyword evidence="14" id="KW-1185">Reference proteome</keyword>
<evidence type="ECO:0000313" key="14">
    <source>
        <dbReference type="Proteomes" id="UP001163823"/>
    </source>
</evidence>
<dbReference type="Proteomes" id="UP001163823">
    <property type="component" value="Chromosome 7"/>
</dbReference>
<dbReference type="FunFam" id="3.80.10.10:FF:000095">
    <property type="entry name" value="LRR receptor-like serine/threonine-protein kinase GSO1"/>
    <property type="match status" value="1"/>
</dbReference>
<keyword evidence="6" id="KW-0732">Signal</keyword>
<dbReference type="Pfam" id="PF00560">
    <property type="entry name" value="LRR_1"/>
    <property type="match status" value="5"/>
</dbReference>
<protein>
    <submittedName>
        <fullName evidence="13">Leucine-rich-repeat receptor-like protein</fullName>
    </submittedName>
</protein>
<dbReference type="InterPro" id="IPR003591">
    <property type="entry name" value="Leu-rich_rpt_typical-subtyp"/>
</dbReference>
<evidence type="ECO:0000256" key="3">
    <source>
        <dbReference type="ARBA" id="ARBA00022475"/>
    </source>
</evidence>
<evidence type="ECO:0000256" key="8">
    <source>
        <dbReference type="ARBA" id="ARBA00022989"/>
    </source>
</evidence>
<keyword evidence="3" id="KW-1003">Cell membrane</keyword>
<evidence type="ECO:0000256" key="7">
    <source>
        <dbReference type="ARBA" id="ARBA00022737"/>
    </source>
</evidence>
<dbReference type="PRINTS" id="PR00019">
    <property type="entry name" value="LEURICHRPT"/>
</dbReference>
<evidence type="ECO:0000256" key="5">
    <source>
        <dbReference type="ARBA" id="ARBA00022692"/>
    </source>
</evidence>
<keyword evidence="4" id="KW-0433">Leucine-rich repeat</keyword>
<gene>
    <name evidence="13" type="ORF">O6P43_016573</name>
</gene>
<dbReference type="InterPro" id="IPR032675">
    <property type="entry name" value="LRR_dom_sf"/>
</dbReference>
<dbReference type="AlphaFoldDB" id="A0AAD7LPL9"/>
<dbReference type="SUPFAM" id="SSF52058">
    <property type="entry name" value="L domain-like"/>
    <property type="match status" value="2"/>
</dbReference>
<name>A0AAD7LPL9_QUISA</name>
<dbReference type="Pfam" id="PF13855">
    <property type="entry name" value="LRR_8"/>
    <property type="match status" value="3"/>
</dbReference>
<keyword evidence="7" id="KW-0677">Repeat</keyword>
<evidence type="ECO:0000256" key="10">
    <source>
        <dbReference type="ARBA" id="ARBA00023170"/>
    </source>
</evidence>
<dbReference type="FunFam" id="3.80.10.10:FF:000213">
    <property type="entry name" value="Tyrosine-sulfated glycopeptide receptor 1"/>
    <property type="match status" value="1"/>
</dbReference>
<keyword evidence="9 12" id="KW-0472">Membrane</keyword>
<comment type="caution">
    <text evidence="13">The sequence shown here is derived from an EMBL/GenBank/DDBJ whole genome shotgun (WGS) entry which is preliminary data.</text>
</comment>
<dbReference type="PANTHER" id="PTHR48052:SF8">
    <property type="entry name" value="LRR RECEPTOR-LIKE SERINE_THREONINE-PROTEIN KINASE FLS2"/>
    <property type="match status" value="1"/>
</dbReference>
<keyword evidence="8 12" id="KW-1133">Transmembrane helix</keyword>
<evidence type="ECO:0000256" key="12">
    <source>
        <dbReference type="SAM" id="Phobius"/>
    </source>
</evidence>
<keyword evidence="5 12" id="KW-0812">Transmembrane</keyword>
<dbReference type="GO" id="GO:0005886">
    <property type="term" value="C:plasma membrane"/>
    <property type="evidence" value="ECO:0007669"/>
    <property type="project" value="UniProtKB-SubCell"/>
</dbReference>
<comment type="subcellular location">
    <subcellularLocation>
        <location evidence="1">Cell membrane</location>
        <topology evidence="1">Single-pass type I membrane protein</topology>
    </subcellularLocation>
</comment>
<evidence type="ECO:0000256" key="11">
    <source>
        <dbReference type="ARBA" id="ARBA00023180"/>
    </source>
</evidence>
<dbReference type="EMBL" id="JARAOO010000007">
    <property type="protein sequence ID" value="KAJ7961201.1"/>
    <property type="molecule type" value="Genomic_DNA"/>
</dbReference>
<accession>A0AAD7LPL9</accession>
<evidence type="ECO:0000256" key="4">
    <source>
        <dbReference type="ARBA" id="ARBA00022614"/>
    </source>
</evidence>
<dbReference type="SMART" id="SM00369">
    <property type="entry name" value="LRR_TYP"/>
    <property type="match status" value="6"/>
</dbReference>
<comment type="similarity">
    <text evidence="2">Belongs to the RLP family.</text>
</comment>
<dbReference type="KEGG" id="qsa:O6P43_016573"/>
<dbReference type="InterPro" id="IPR001611">
    <property type="entry name" value="Leu-rich_rpt"/>
</dbReference>
<proteinExistence type="inferred from homology"/>
<sequence length="836" mass="93457">MSLPFPEFLANFSQLTSLRLSNAGLHGNVSDKIFKVTSIQTLDLSNNEFLAGFLPAFPATSSLQTLVLAGTQISGQLPDSIGSLRWLTILDLYECSFLGLLPKSMANLTQLVYLDLSRNMFTGSVPSFRGFKKLTQLRLSHNKFSGPVPSTYFEGLTRVVSINMRNNSFNGTIPFLLLTLPCLQKLDLALNRFCGQLDEFPNSSSSLIEIIDLESNNVEGPIPDSIFNLPNLHILTLSFNKFSGTINLHNIQKLGNLTSLGLSHNNLTLNVRGNDSTLLSFPPMISTLRLASCNLRTFPQLRNHSNLAYLDLSDNQIQGKIPSWIWSILGNDIFLHLNLSSNYLVGFEQPSPKGFTSHMTVLDLRSNMFQGRIPVLPPFASYMDYSANRFTSVLPYDIGDYLGSTIFFSVSGNQLTGNIPESLCNGFDLEVLDLSYNNLNGIIPSCLINMSSTLMVLNLRKNNFHGFIPEIFPASCNLRTLDLSENVLNGWLPKTLAGCTMLEVLNLGNNQINDYFPCWLKSFSNLRVLVLRNNNFYGSIECPDMNNSWTNLQILDLASNHFSSSLPSRYFSGWNAMMVNENDSLSGLDHLQHKVFMLSDDLYYQDKVMVTSKGLQMELVKILTIFTSIDLSNNMFQGEIPEELGLLKLLYVLNMSGNAFTGLIPSSIGNLKQLESLDLSQNKLNGVIPNQLAGLTFISFLNLSFNQLEGMIPRGSQFATFSQASFEGNKVLCGFPLLKNCTSTEVPGFSPPTMDDSHLDSDTDIDWCLIGAEIGLLVGFAIMIGPLVFCKKWRQWYFKNIVDRVLYMILPQLDRAANHGRRANRTQRKRQLERWI</sequence>
<feature type="transmembrane region" description="Helical" evidence="12">
    <location>
        <begin position="769"/>
        <end position="789"/>
    </location>
</feature>
<evidence type="ECO:0000313" key="13">
    <source>
        <dbReference type="EMBL" id="KAJ7961201.1"/>
    </source>
</evidence>
<evidence type="ECO:0000256" key="1">
    <source>
        <dbReference type="ARBA" id="ARBA00004251"/>
    </source>
</evidence>
<evidence type="ECO:0000256" key="9">
    <source>
        <dbReference type="ARBA" id="ARBA00023136"/>
    </source>
</evidence>
<evidence type="ECO:0000256" key="2">
    <source>
        <dbReference type="ARBA" id="ARBA00009592"/>
    </source>
</evidence>
<organism evidence="13 14">
    <name type="scientific">Quillaja saponaria</name>
    <name type="common">Soap bark tree</name>
    <dbReference type="NCBI Taxonomy" id="32244"/>
    <lineage>
        <taxon>Eukaryota</taxon>
        <taxon>Viridiplantae</taxon>
        <taxon>Streptophyta</taxon>
        <taxon>Embryophyta</taxon>
        <taxon>Tracheophyta</taxon>
        <taxon>Spermatophyta</taxon>
        <taxon>Magnoliopsida</taxon>
        <taxon>eudicotyledons</taxon>
        <taxon>Gunneridae</taxon>
        <taxon>Pentapetalae</taxon>
        <taxon>rosids</taxon>
        <taxon>fabids</taxon>
        <taxon>Fabales</taxon>
        <taxon>Quillajaceae</taxon>
        <taxon>Quillaja</taxon>
    </lineage>
</organism>
<keyword evidence="10 13" id="KW-0675">Receptor</keyword>
<evidence type="ECO:0000256" key="6">
    <source>
        <dbReference type="ARBA" id="ARBA00022729"/>
    </source>
</evidence>
<keyword evidence="11" id="KW-0325">Glycoprotein</keyword>
<dbReference type="Gene3D" id="3.80.10.10">
    <property type="entry name" value="Ribonuclease Inhibitor"/>
    <property type="match status" value="3"/>
</dbReference>
<dbReference type="PANTHER" id="PTHR48052">
    <property type="entry name" value="UNNAMED PRODUCT"/>
    <property type="match status" value="1"/>
</dbReference>